<sequence length="550" mass="59014">MLILKQKPTLAFALGFGLVNAGIPPINSNIAVRNARGESTTDTLKQLHRSLSSAILLQRESEPEFKENRSLDTSWNGAVLFLVEESIPTESGDTTLNAGVEIVCTTCYIKGDVMAQLNVNGNLTQAVDTFVSNTKDEFGNFSSAVIRYLRDLQVPESLDDIVDYDFPPIDLEFDIEVPDIPDTELQFRFDKMELYMGIDTILAAGATYTLNLYTSKSVVGFNIGDDLLIGTVITVDLILDVMGEIDISSGFHIHLNDGIKIKIPIFGRNVSEITYFEFLPVTVQSAGVVLTGILRIGLKAGLVVSTPDAIDESLMDLFDATAGIESGVWLDIAQFKTSIIAAPATDTNKCELNVVEEYTMALGADAGARLEIGNYSWGTEIEAEVPIFYTTLTEACAIQKTSIAQVALVTPPVKARQDLETTTSTTEITYTATKCNSTGLINCPASLRTTSRYTKTTVLTATVTSGVEPQFTSENTLVVNAIAFNTNAKKIEAISGSPVSYVPKATGTKNLGHDDDLITGETSGVSNKIIIGVSVGVGAPVLLLTMAGLV</sequence>
<organism evidence="1 2">
    <name type="scientific">Cadophora malorum</name>
    <dbReference type="NCBI Taxonomy" id="108018"/>
    <lineage>
        <taxon>Eukaryota</taxon>
        <taxon>Fungi</taxon>
        <taxon>Dikarya</taxon>
        <taxon>Ascomycota</taxon>
        <taxon>Pezizomycotina</taxon>
        <taxon>Leotiomycetes</taxon>
        <taxon>Helotiales</taxon>
        <taxon>Ploettnerulaceae</taxon>
        <taxon>Cadophora</taxon>
    </lineage>
</organism>
<dbReference type="EMBL" id="JAFJYH010000137">
    <property type="protein sequence ID" value="KAG4418106.1"/>
    <property type="molecule type" value="Genomic_DNA"/>
</dbReference>
<accession>A0A8H7W595</accession>
<proteinExistence type="predicted"/>
<evidence type="ECO:0000313" key="2">
    <source>
        <dbReference type="Proteomes" id="UP000664132"/>
    </source>
</evidence>
<gene>
    <name evidence="1" type="ORF">IFR04_008767</name>
</gene>
<evidence type="ECO:0000313" key="1">
    <source>
        <dbReference type="EMBL" id="KAG4418106.1"/>
    </source>
</evidence>
<dbReference type="OrthoDB" id="4733706at2759"/>
<protein>
    <submittedName>
        <fullName evidence="1">Uncharacterized protein</fullName>
    </submittedName>
</protein>
<reference evidence="1" key="1">
    <citation type="submission" date="2021-02" db="EMBL/GenBank/DDBJ databases">
        <title>Genome sequence Cadophora malorum strain M34.</title>
        <authorList>
            <person name="Stefanovic E."/>
            <person name="Vu D."/>
            <person name="Scully C."/>
            <person name="Dijksterhuis J."/>
            <person name="Roader J."/>
            <person name="Houbraken J."/>
        </authorList>
    </citation>
    <scope>NUCLEOTIDE SEQUENCE</scope>
    <source>
        <strain evidence="1">M34</strain>
    </source>
</reference>
<dbReference type="Proteomes" id="UP000664132">
    <property type="component" value="Unassembled WGS sequence"/>
</dbReference>
<name>A0A8H7W595_9HELO</name>
<keyword evidence="2" id="KW-1185">Reference proteome</keyword>
<dbReference type="AlphaFoldDB" id="A0A8H7W595"/>
<comment type="caution">
    <text evidence="1">The sequence shown here is derived from an EMBL/GenBank/DDBJ whole genome shotgun (WGS) entry which is preliminary data.</text>
</comment>